<evidence type="ECO:0000259" key="3">
    <source>
        <dbReference type="PROSITE" id="PS50240"/>
    </source>
</evidence>
<feature type="chain" id="PRO_5041354133" description="Peptidase S1 domain-containing protein" evidence="2">
    <location>
        <begin position="19"/>
        <end position="288"/>
    </location>
</feature>
<dbReference type="GO" id="GO:0006508">
    <property type="term" value="P:proteolysis"/>
    <property type="evidence" value="ECO:0007669"/>
    <property type="project" value="InterPro"/>
</dbReference>
<keyword evidence="5" id="KW-1185">Reference proteome</keyword>
<dbReference type="Proteomes" id="UP001175271">
    <property type="component" value="Unassembled WGS sequence"/>
</dbReference>
<dbReference type="AlphaFoldDB" id="A0AA39HW32"/>
<dbReference type="PANTHER" id="PTHR24250:SF27">
    <property type="entry name" value="ELASTASE 2 LIKE"/>
    <property type="match status" value="1"/>
</dbReference>
<feature type="signal peptide" evidence="2">
    <location>
        <begin position="1"/>
        <end position="18"/>
    </location>
</feature>
<organism evidence="4 5">
    <name type="scientific">Steinernema hermaphroditum</name>
    <dbReference type="NCBI Taxonomy" id="289476"/>
    <lineage>
        <taxon>Eukaryota</taxon>
        <taxon>Metazoa</taxon>
        <taxon>Ecdysozoa</taxon>
        <taxon>Nematoda</taxon>
        <taxon>Chromadorea</taxon>
        <taxon>Rhabditida</taxon>
        <taxon>Tylenchina</taxon>
        <taxon>Panagrolaimomorpha</taxon>
        <taxon>Strongyloidoidea</taxon>
        <taxon>Steinernematidae</taxon>
        <taxon>Steinernema</taxon>
    </lineage>
</organism>
<proteinExistence type="predicted"/>
<dbReference type="GO" id="GO:0004252">
    <property type="term" value="F:serine-type endopeptidase activity"/>
    <property type="evidence" value="ECO:0007669"/>
    <property type="project" value="InterPro"/>
</dbReference>
<dbReference type="PRINTS" id="PR00722">
    <property type="entry name" value="CHYMOTRYPSIN"/>
</dbReference>
<sequence>MSVFASFRWFVLLHLSFAYECGRSFEFWELRWSRFISNEGNSTVAPAFPWFAALQTAGSADAHPFCGGSVVGRRWILTAASCLQSVSDFEIVLGLKYMNRFNPLRTTYRVRRTVVHKDYGMMGSDIALIETTQPIGYNRHVQPVCLPKDDSNLKTGLPANTTGFGVKESHEAADHLLMINTTFRDVSDCEGIDSNGVFNASHGSNSILCLGTTDKELCHGDSGAPLTRKQLFDISWQYGIASMSPKCGDDIGHPSVYTRIAFFCDWIDESTKGEVYCQEGNSEDDSDV</sequence>
<reference evidence="4" key="1">
    <citation type="submission" date="2023-06" db="EMBL/GenBank/DDBJ databases">
        <title>Genomic analysis of the entomopathogenic nematode Steinernema hermaphroditum.</title>
        <authorList>
            <person name="Schwarz E.M."/>
            <person name="Heppert J.K."/>
            <person name="Baniya A."/>
            <person name="Schwartz H.T."/>
            <person name="Tan C.-H."/>
            <person name="Antoshechkin I."/>
            <person name="Sternberg P.W."/>
            <person name="Goodrich-Blair H."/>
            <person name="Dillman A.R."/>
        </authorList>
    </citation>
    <scope>NUCLEOTIDE SEQUENCE</scope>
    <source>
        <strain evidence="4">PS9179</strain>
        <tissue evidence="4">Whole animal</tissue>
    </source>
</reference>
<dbReference type="EMBL" id="JAUCMV010000003">
    <property type="protein sequence ID" value="KAK0411894.1"/>
    <property type="molecule type" value="Genomic_DNA"/>
</dbReference>
<dbReference type="SMART" id="SM00020">
    <property type="entry name" value="Tryp_SPc"/>
    <property type="match status" value="1"/>
</dbReference>
<dbReference type="PANTHER" id="PTHR24250">
    <property type="entry name" value="CHYMOTRYPSIN-RELATED"/>
    <property type="match status" value="1"/>
</dbReference>
<gene>
    <name evidence="4" type="ORF">QR680_005904</name>
</gene>
<dbReference type="CDD" id="cd00190">
    <property type="entry name" value="Tryp_SPc"/>
    <property type="match status" value="1"/>
</dbReference>
<dbReference type="Gene3D" id="2.40.10.10">
    <property type="entry name" value="Trypsin-like serine proteases"/>
    <property type="match status" value="1"/>
</dbReference>
<dbReference type="InterPro" id="IPR009003">
    <property type="entry name" value="Peptidase_S1_PA"/>
</dbReference>
<dbReference type="SUPFAM" id="SSF50494">
    <property type="entry name" value="Trypsin-like serine proteases"/>
    <property type="match status" value="1"/>
</dbReference>
<keyword evidence="2" id="KW-0732">Signal</keyword>
<comment type="caution">
    <text evidence="4">The sequence shown here is derived from an EMBL/GenBank/DDBJ whole genome shotgun (WGS) entry which is preliminary data.</text>
</comment>
<dbReference type="PROSITE" id="PS50240">
    <property type="entry name" value="TRYPSIN_DOM"/>
    <property type="match status" value="1"/>
</dbReference>
<dbReference type="InterPro" id="IPR043504">
    <property type="entry name" value="Peptidase_S1_PA_chymotrypsin"/>
</dbReference>
<evidence type="ECO:0000313" key="4">
    <source>
        <dbReference type="EMBL" id="KAK0411894.1"/>
    </source>
</evidence>
<evidence type="ECO:0000256" key="2">
    <source>
        <dbReference type="SAM" id="SignalP"/>
    </source>
</evidence>
<keyword evidence="1" id="KW-1015">Disulfide bond</keyword>
<evidence type="ECO:0000256" key="1">
    <source>
        <dbReference type="ARBA" id="ARBA00023157"/>
    </source>
</evidence>
<dbReference type="Pfam" id="PF00089">
    <property type="entry name" value="Trypsin"/>
    <property type="match status" value="1"/>
</dbReference>
<dbReference type="InterPro" id="IPR001254">
    <property type="entry name" value="Trypsin_dom"/>
</dbReference>
<protein>
    <recommendedName>
        <fullName evidence="3">Peptidase S1 domain-containing protein</fullName>
    </recommendedName>
</protein>
<dbReference type="InterPro" id="IPR001314">
    <property type="entry name" value="Peptidase_S1A"/>
</dbReference>
<name>A0AA39HW32_9BILA</name>
<evidence type="ECO:0000313" key="5">
    <source>
        <dbReference type="Proteomes" id="UP001175271"/>
    </source>
</evidence>
<accession>A0AA39HW32</accession>
<feature type="domain" description="Peptidase S1" evidence="3">
    <location>
        <begin position="35"/>
        <end position="272"/>
    </location>
</feature>
<dbReference type="FunFam" id="2.40.10.10:FF:000068">
    <property type="entry name" value="transmembrane protease serine 2"/>
    <property type="match status" value="1"/>
</dbReference>